<organism evidence="2">
    <name type="scientific">bioreactor metagenome</name>
    <dbReference type="NCBI Taxonomy" id="1076179"/>
    <lineage>
        <taxon>unclassified sequences</taxon>
        <taxon>metagenomes</taxon>
        <taxon>ecological metagenomes</taxon>
    </lineage>
</organism>
<gene>
    <name evidence="2" type="ORF">SDC9_135185</name>
</gene>
<dbReference type="EMBL" id="VSSQ01035767">
    <property type="protein sequence ID" value="MPM88084.1"/>
    <property type="molecule type" value="Genomic_DNA"/>
</dbReference>
<feature type="region of interest" description="Disordered" evidence="1">
    <location>
        <begin position="131"/>
        <end position="188"/>
    </location>
</feature>
<name>A0A645DF53_9ZZZZ</name>
<comment type="caution">
    <text evidence="2">The sequence shown here is derived from an EMBL/GenBank/DDBJ whole genome shotgun (WGS) entry which is preliminary data.</text>
</comment>
<evidence type="ECO:0000256" key="1">
    <source>
        <dbReference type="SAM" id="MobiDB-lite"/>
    </source>
</evidence>
<protein>
    <submittedName>
        <fullName evidence="2">Uncharacterized protein</fullName>
    </submittedName>
</protein>
<sequence>MKSIVRVSGPSFMRSKRSRLKSMAIGPLRPKCVIERSPNRSSRFLPSIHAVIETFFRSSPCAAKIPDSRMRMGAIDGLGSTIVCPSFLANRYPSPVDPVRGYAAPPVARMTAPTGSPLLARTILRTLPVSSAIERSRTSSPNRNCTPPSCAYRTSASRMSEAERDSGKTRFPRSTTEGTPLASKNARM</sequence>
<reference evidence="2" key="1">
    <citation type="submission" date="2019-08" db="EMBL/GenBank/DDBJ databases">
        <authorList>
            <person name="Kucharzyk K."/>
            <person name="Murdoch R.W."/>
            <person name="Higgins S."/>
            <person name="Loffler F."/>
        </authorList>
    </citation>
    <scope>NUCLEOTIDE SEQUENCE</scope>
</reference>
<accession>A0A645DF53</accession>
<dbReference type="AlphaFoldDB" id="A0A645DF53"/>
<evidence type="ECO:0000313" key="2">
    <source>
        <dbReference type="EMBL" id="MPM88084.1"/>
    </source>
</evidence>
<proteinExistence type="predicted"/>
<feature type="compositionally biased region" description="Polar residues" evidence="1">
    <location>
        <begin position="138"/>
        <end position="158"/>
    </location>
</feature>